<dbReference type="InterPro" id="IPR036291">
    <property type="entry name" value="NAD(P)-bd_dom_sf"/>
</dbReference>
<dbReference type="EMBL" id="JAPDRN010000029">
    <property type="protein sequence ID" value="KAJ9636456.1"/>
    <property type="molecule type" value="Genomic_DNA"/>
</dbReference>
<dbReference type="Proteomes" id="UP001172681">
    <property type="component" value="Unassembled WGS sequence"/>
</dbReference>
<dbReference type="CDD" id="cd08249">
    <property type="entry name" value="enoyl_reductase_like"/>
    <property type="match status" value="1"/>
</dbReference>
<proteinExistence type="inferred from homology"/>
<evidence type="ECO:0000256" key="2">
    <source>
        <dbReference type="ARBA" id="ARBA00023002"/>
    </source>
</evidence>
<dbReference type="SUPFAM" id="SSF51735">
    <property type="entry name" value="NAD(P)-binding Rossmann-fold domains"/>
    <property type="match status" value="1"/>
</dbReference>
<dbReference type="Pfam" id="PF08240">
    <property type="entry name" value="ADH_N"/>
    <property type="match status" value="1"/>
</dbReference>
<accession>A0AA38Y5W6</accession>
<dbReference type="Gene3D" id="3.90.180.10">
    <property type="entry name" value="Medium-chain alcohol dehydrogenases, catalytic domain"/>
    <property type="match status" value="1"/>
</dbReference>
<dbReference type="SUPFAM" id="SSF50129">
    <property type="entry name" value="GroES-like"/>
    <property type="match status" value="1"/>
</dbReference>
<protein>
    <recommendedName>
        <fullName evidence="3">Enoyl reductase (ER) domain-containing protein</fullName>
    </recommendedName>
</protein>
<dbReference type="InterPro" id="IPR011032">
    <property type="entry name" value="GroES-like_sf"/>
</dbReference>
<dbReference type="SMART" id="SM00829">
    <property type="entry name" value="PKS_ER"/>
    <property type="match status" value="1"/>
</dbReference>
<keyword evidence="2" id="KW-0560">Oxidoreductase</keyword>
<dbReference type="InterPro" id="IPR020843">
    <property type="entry name" value="ER"/>
</dbReference>
<name>A0AA38Y5W6_9EURO</name>
<comment type="caution">
    <text evidence="4">The sequence shown here is derived from an EMBL/GenBank/DDBJ whole genome shotgun (WGS) entry which is preliminary data.</text>
</comment>
<evidence type="ECO:0000313" key="5">
    <source>
        <dbReference type="Proteomes" id="UP001172681"/>
    </source>
</evidence>
<comment type="similarity">
    <text evidence="1">Belongs to the zinc-containing alcohol dehydrogenase family.</text>
</comment>
<sequence>MSVIQEVVSMQKGVVIQGLGVAAIQEIAIPKATGQFLKIRTCAVALNPSDWKHVYWRADKGALVGLDYAGYVEEIGPLVRRPFKVGDRIAGFTHGSNTMNHLTGAFAEHVIGKGDLALHIPPSLDFEQAASLGVGLVTIGLCLYKSLKLPLPTSPVDRSFPVLVYGGSTSTGTLAIQFLKQSGLIVYTTCSPHNFALVKSYGADFVFDYRDRDVGKKIRRASHETIKHILDTISETASARICADAMSPEGGRYTSILEVVFPRDDCITDFVMAYTAFGEDYKMGPNGPLEKAQPADQDFTRKFFDMAEQLLADGKIRPHDIEVGKGGLAGVPEGLERLRGGKISGAKLVYQVD</sequence>
<dbReference type="InterPro" id="IPR013149">
    <property type="entry name" value="ADH-like_C"/>
</dbReference>
<evidence type="ECO:0000259" key="3">
    <source>
        <dbReference type="SMART" id="SM00829"/>
    </source>
</evidence>
<dbReference type="AlphaFoldDB" id="A0AA38Y5W6"/>
<gene>
    <name evidence="4" type="ORF">H2204_005289</name>
</gene>
<feature type="domain" description="Enoyl reductase (ER)" evidence="3">
    <location>
        <begin position="18"/>
        <end position="349"/>
    </location>
</feature>
<dbReference type="GO" id="GO:0016651">
    <property type="term" value="F:oxidoreductase activity, acting on NAD(P)H"/>
    <property type="evidence" value="ECO:0007669"/>
    <property type="project" value="InterPro"/>
</dbReference>
<evidence type="ECO:0000256" key="1">
    <source>
        <dbReference type="ARBA" id="ARBA00008072"/>
    </source>
</evidence>
<dbReference type="PANTHER" id="PTHR45348:SF2">
    <property type="entry name" value="ZINC-TYPE ALCOHOL DEHYDROGENASE-LIKE PROTEIN C2E1P3.01"/>
    <property type="match status" value="1"/>
</dbReference>
<keyword evidence="5" id="KW-1185">Reference proteome</keyword>
<dbReference type="Pfam" id="PF00107">
    <property type="entry name" value="ADH_zinc_N"/>
    <property type="match status" value="1"/>
</dbReference>
<dbReference type="InterPro" id="IPR047122">
    <property type="entry name" value="Trans-enoyl_RdTase-like"/>
</dbReference>
<dbReference type="InterPro" id="IPR013154">
    <property type="entry name" value="ADH-like_N"/>
</dbReference>
<dbReference type="PANTHER" id="PTHR45348">
    <property type="entry name" value="HYPOTHETICAL OXIDOREDUCTASE (EUROFUNG)"/>
    <property type="match status" value="1"/>
</dbReference>
<reference evidence="4" key="1">
    <citation type="submission" date="2022-10" db="EMBL/GenBank/DDBJ databases">
        <title>Culturing micro-colonial fungi from biological soil crusts in the Mojave desert and describing Neophaeococcomyces mojavensis, and introducing the new genera and species Taxawa tesnikishii.</title>
        <authorList>
            <person name="Kurbessoian T."/>
            <person name="Stajich J.E."/>
        </authorList>
    </citation>
    <scope>NUCLEOTIDE SEQUENCE</scope>
    <source>
        <strain evidence="4">TK_35</strain>
    </source>
</reference>
<evidence type="ECO:0000313" key="4">
    <source>
        <dbReference type="EMBL" id="KAJ9636456.1"/>
    </source>
</evidence>
<organism evidence="4 5">
    <name type="scientific">Knufia peltigerae</name>
    <dbReference type="NCBI Taxonomy" id="1002370"/>
    <lineage>
        <taxon>Eukaryota</taxon>
        <taxon>Fungi</taxon>
        <taxon>Dikarya</taxon>
        <taxon>Ascomycota</taxon>
        <taxon>Pezizomycotina</taxon>
        <taxon>Eurotiomycetes</taxon>
        <taxon>Chaetothyriomycetidae</taxon>
        <taxon>Chaetothyriales</taxon>
        <taxon>Trichomeriaceae</taxon>
        <taxon>Knufia</taxon>
    </lineage>
</organism>
<dbReference type="Gene3D" id="3.40.50.720">
    <property type="entry name" value="NAD(P)-binding Rossmann-like Domain"/>
    <property type="match status" value="1"/>
</dbReference>